<feature type="compositionally biased region" description="Polar residues" evidence="1">
    <location>
        <begin position="92"/>
        <end position="103"/>
    </location>
</feature>
<reference evidence="2" key="1">
    <citation type="submission" date="2013-07" db="EMBL/GenBank/DDBJ databases">
        <title>The Genome Sequence of Cryptococcus bestiolae CBS10118.</title>
        <authorList>
            <consortium name="The Broad Institute Genome Sequencing Platform"/>
            <person name="Cuomo C."/>
            <person name="Litvintseva A."/>
            <person name="Chen Y."/>
            <person name="Heitman J."/>
            <person name="Sun S."/>
            <person name="Springer D."/>
            <person name="Dromer F."/>
            <person name="Young S.K."/>
            <person name="Zeng Q."/>
            <person name="Gargeya S."/>
            <person name="Fitzgerald M."/>
            <person name="Abouelleil A."/>
            <person name="Alvarado L."/>
            <person name="Berlin A.M."/>
            <person name="Chapman S.B."/>
            <person name="Dewar J."/>
            <person name="Goldberg J."/>
            <person name="Griggs A."/>
            <person name="Gujja S."/>
            <person name="Hansen M."/>
            <person name="Howarth C."/>
            <person name="Imamovic A."/>
            <person name="Larimer J."/>
            <person name="McCowan C."/>
            <person name="Murphy C."/>
            <person name="Pearson M."/>
            <person name="Priest M."/>
            <person name="Roberts A."/>
            <person name="Saif S."/>
            <person name="Shea T."/>
            <person name="Sykes S."/>
            <person name="Wortman J."/>
            <person name="Nusbaum C."/>
            <person name="Birren B."/>
        </authorList>
    </citation>
    <scope>NUCLEOTIDE SEQUENCE [LARGE SCALE GENOMIC DNA]</scope>
    <source>
        <strain evidence="2">CBS 10118</strain>
    </source>
</reference>
<accession>A0A1B9GET5</accession>
<dbReference type="EMBL" id="KI894018">
    <property type="protein sequence ID" value="OCF29592.1"/>
    <property type="molecule type" value="Genomic_DNA"/>
</dbReference>
<reference evidence="3" key="2">
    <citation type="submission" date="2013-07" db="EMBL/GenBank/DDBJ databases">
        <authorList>
            <consortium name="The Broad Institute Genome Sequencing Platform"/>
            <person name="Cuomo C."/>
            <person name="Litvintseva A."/>
            <person name="Chen Y."/>
            <person name="Heitman J."/>
            <person name="Sun S."/>
            <person name="Springer D."/>
            <person name="Dromer F."/>
            <person name="Young S.K."/>
            <person name="Zeng Q."/>
            <person name="Gargeya S."/>
            <person name="Fitzgerald M."/>
            <person name="Abouelleil A."/>
            <person name="Alvarado L."/>
            <person name="Berlin A.M."/>
            <person name="Chapman S.B."/>
            <person name="Dewar J."/>
            <person name="Goldberg J."/>
            <person name="Griggs A."/>
            <person name="Gujja S."/>
            <person name="Hansen M."/>
            <person name="Howarth C."/>
            <person name="Imamovic A."/>
            <person name="Larimer J."/>
            <person name="McCowan C."/>
            <person name="Murphy C."/>
            <person name="Pearson M."/>
            <person name="Priest M."/>
            <person name="Roberts A."/>
            <person name="Saif S."/>
            <person name="Shea T."/>
            <person name="Sykes S."/>
            <person name="Wortman J."/>
            <person name="Nusbaum C."/>
            <person name="Birren B."/>
        </authorList>
    </citation>
    <scope>NUCLEOTIDE SEQUENCE</scope>
    <source>
        <strain evidence="3">CBS 10118</strain>
    </source>
</reference>
<gene>
    <name evidence="2" type="ORF">I302_01101</name>
    <name evidence="3" type="ORF">I302_102411</name>
</gene>
<name>A0A1B9GET5_9TREE</name>
<reference evidence="3" key="4">
    <citation type="submission" date="2024-02" db="EMBL/GenBank/DDBJ databases">
        <title>Comparative genomics of Cryptococcus and Kwoniella reveals pathogenesis evolution and contrasting modes of karyotype evolution via chromosome fusion or intercentromeric recombination.</title>
        <authorList>
            <person name="Coelho M.A."/>
            <person name="David-Palma M."/>
            <person name="Shea T."/>
            <person name="Bowers K."/>
            <person name="McGinley-Smith S."/>
            <person name="Mohammad A.W."/>
            <person name="Gnirke A."/>
            <person name="Yurkov A.M."/>
            <person name="Nowrousian M."/>
            <person name="Sun S."/>
            <person name="Cuomo C.A."/>
            <person name="Heitman J."/>
        </authorList>
    </citation>
    <scope>NUCLEOTIDE SEQUENCE</scope>
    <source>
        <strain evidence="3">CBS 10118</strain>
    </source>
</reference>
<proteinExistence type="predicted"/>
<dbReference type="KEGG" id="kbi:30205500"/>
<feature type="region of interest" description="Disordered" evidence="1">
    <location>
        <begin position="70"/>
        <end position="103"/>
    </location>
</feature>
<reference evidence="2" key="3">
    <citation type="submission" date="2014-01" db="EMBL/GenBank/DDBJ databases">
        <title>Evolution of pathogenesis and genome organization in the Tremellales.</title>
        <authorList>
            <person name="Cuomo C."/>
            <person name="Litvintseva A."/>
            <person name="Heitman J."/>
            <person name="Chen Y."/>
            <person name="Sun S."/>
            <person name="Springer D."/>
            <person name="Dromer F."/>
            <person name="Young S."/>
            <person name="Zeng Q."/>
            <person name="Chapman S."/>
            <person name="Gujja S."/>
            <person name="Saif S."/>
            <person name="Birren B."/>
        </authorList>
    </citation>
    <scope>NUCLEOTIDE SEQUENCE</scope>
    <source>
        <strain evidence="2">CBS 10118</strain>
    </source>
</reference>
<dbReference type="Proteomes" id="UP000092730">
    <property type="component" value="Chromosome 1"/>
</dbReference>
<organism evidence="2">
    <name type="scientific">Kwoniella bestiolae CBS 10118</name>
    <dbReference type="NCBI Taxonomy" id="1296100"/>
    <lineage>
        <taxon>Eukaryota</taxon>
        <taxon>Fungi</taxon>
        <taxon>Dikarya</taxon>
        <taxon>Basidiomycota</taxon>
        <taxon>Agaricomycotina</taxon>
        <taxon>Tremellomycetes</taxon>
        <taxon>Tremellales</taxon>
        <taxon>Cryptococcaceae</taxon>
        <taxon>Kwoniella</taxon>
    </lineage>
</organism>
<feature type="region of interest" description="Disordered" evidence="1">
    <location>
        <begin position="1"/>
        <end position="58"/>
    </location>
</feature>
<dbReference type="GeneID" id="30205500"/>
<dbReference type="AlphaFoldDB" id="A0A1B9GET5"/>
<dbReference type="EMBL" id="CP144541">
    <property type="protein sequence ID" value="WVW80429.1"/>
    <property type="molecule type" value="Genomic_DNA"/>
</dbReference>
<protein>
    <submittedName>
        <fullName evidence="2">Uncharacterized protein</fullName>
    </submittedName>
</protein>
<sequence length="103" mass="11093">MTVASPPAQVKPTTPTPPTKSSFIERLLRLYPIQGNHHLPPPPPSTSPAQDATPRHPPVDVRVLETFLSPIGRPRRAASIPTPSAAGRNTGDIESQFQSNTNE</sequence>
<dbReference type="VEuPathDB" id="FungiDB:I302_01101"/>
<evidence type="ECO:0000256" key="1">
    <source>
        <dbReference type="SAM" id="MobiDB-lite"/>
    </source>
</evidence>
<keyword evidence="4" id="KW-1185">Reference proteome</keyword>
<evidence type="ECO:0000313" key="3">
    <source>
        <dbReference type="EMBL" id="WVW80429.1"/>
    </source>
</evidence>
<evidence type="ECO:0000313" key="4">
    <source>
        <dbReference type="Proteomes" id="UP000092730"/>
    </source>
</evidence>
<evidence type="ECO:0000313" key="2">
    <source>
        <dbReference type="EMBL" id="OCF29592.1"/>
    </source>
</evidence>
<dbReference type="RefSeq" id="XP_019050662.1">
    <property type="nucleotide sequence ID" value="XM_019187784.1"/>
</dbReference>